<feature type="domain" description="Helix-hairpin-helix DNA-binding motif class 1" evidence="2">
    <location>
        <begin position="201"/>
        <end position="220"/>
    </location>
</feature>
<reference evidence="3 4" key="2">
    <citation type="submission" date="2008-10" db="EMBL/GenBank/DDBJ databases">
        <title>Draft genome sequence of Clostridium hiranonis (DSM 13275).</title>
        <authorList>
            <person name="Sudarsanam P."/>
            <person name="Ley R."/>
            <person name="Guruge J."/>
            <person name="Turnbaugh P.J."/>
            <person name="Mahowald M."/>
            <person name="Liep D."/>
            <person name="Gordon J."/>
        </authorList>
    </citation>
    <scope>NUCLEOTIDE SEQUENCE [LARGE SCALE GENOMIC DNA]</scope>
    <source>
        <strain evidence="3 4">DSM 13275</strain>
    </source>
</reference>
<dbReference type="STRING" id="500633.CLOHIR_02019"/>
<dbReference type="InterPro" id="IPR003583">
    <property type="entry name" value="Hlx-hairpin-Hlx_DNA-bd_motif"/>
</dbReference>
<reference evidence="3 4" key="1">
    <citation type="submission" date="2008-09" db="EMBL/GenBank/DDBJ databases">
        <authorList>
            <person name="Fulton L."/>
            <person name="Clifton S."/>
            <person name="Fulton B."/>
            <person name="Xu J."/>
            <person name="Minx P."/>
            <person name="Pepin K.H."/>
            <person name="Johnson M."/>
            <person name="Thiruvilangam P."/>
            <person name="Bhonagiri V."/>
            <person name="Nash W.E."/>
            <person name="Mardis E.R."/>
            <person name="Wilson R.K."/>
        </authorList>
    </citation>
    <scope>NUCLEOTIDE SEQUENCE [LARGE SCALE GENOMIC DNA]</scope>
    <source>
        <strain evidence="3 4">DSM 13275</strain>
    </source>
</reference>
<dbReference type="InterPro" id="IPR010994">
    <property type="entry name" value="RuvA_2-like"/>
</dbReference>
<dbReference type="eggNOG" id="COG1555">
    <property type="taxonomic scope" value="Bacteria"/>
</dbReference>
<feature type="region of interest" description="Disordered" evidence="1">
    <location>
        <begin position="141"/>
        <end position="160"/>
    </location>
</feature>
<sequence length="223" mass="23569">MKGVIRMEKNKKTFVFAAIVIGLCAIAGVKIFESEGNARYEIAQSEDIQKESTDSKQSNDTSQNTNNSPTTEVTVYISGAVKTEGVVTMSSEDRLSDAIKVMGGIVEGADMNAINLAEKLVDGKHYVIPKQGEQIPVDVNAGGSTSGATQTSGGNAQGQGGLVNINTATLEQLDTLPGVGEATANKIITYREENGGFKSIEDLKNVKGIGDKKFEDMKSSICV</sequence>
<dbReference type="SUPFAM" id="SSF47781">
    <property type="entry name" value="RuvA domain 2-like"/>
    <property type="match status" value="1"/>
</dbReference>
<dbReference type="GO" id="GO:0003677">
    <property type="term" value="F:DNA binding"/>
    <property type="evidence" value="ECO:0007669"/>
    <property type="project" value="InterPro"/>
</dbReference>
<dbReference type="GO" id="GO:0006281">
    <property type="term" value="P:DNA repair"/>
    <property type="evidence" value="ECO:0007669"/>
    <property type="project" value="InterPro"/>
</dbReference>
<evidence type="ECO:0000256" key="1">
    <source>
        <dbReference type="SAM" id="MobiDB-lite"/>
    </source>
</evidence>
<evidence type="ECO:0000313" key="4">
    <source>
        <dbReference type="Proteomes" id="UP000003178"/>
    </source>
</evidence>
<dbReference type="GO" id="GO:0015627">
    <property type="term" value="C:type II protein secretion system complex"/>
    <property type="evidence" value="ECO:0007669"/>
    <property type="project" value="TreeGrafter"/>
</dbReference>
<proteinExistence type="predicted"/>
<dbReference type="Pfam" id="PF22461">
    <property type="entry name" value="SLBB_2"/>
    <property type="match status" value="1"/>
</dbReference>
<dbReference type="InterPro" id="IPR004509">
    <property type="entry name" value="Competence_ComEA_HhH"/>
</dbReference>
<dbReference type="Proteomes" id="UP000003178">
    <property type="component" value="Unassembled WGS sequence"/>
</dbReference>
<dbReference type="SMART" id="SM00278">
    <property type="entry name" value="HhH1"/>
    <property type="match status" value="2"/>
</dbReference>
<dbReference type="PANTHER" id="PTHR21180:SF32">
    <property type="entry name" value="ENDONUCLEASE_EXONUCLEASE_PHOSPHATASE FAMILY DOMAIN-CONTAINING PROTEIN 1"/>
    <property type="match status" value="1"/>
</dbReference>
<feature type="region of interest" description="Disordered" evidence="1">
    <location>
        <begin position="45"/>
        <end position="72"/>
    </location>
</feature>
<organism evidence="3 4">
    <name type="scientific">Peptacetobacter hiranonis (strain DSM 13275 / JCM 10541 / KCTC 15199 / TO-931)</name>
    <name type="common">Clostridium hiranonis</name>
    <dbReference type="NCBI Taxonomy" id="500633"/>
    <lineage>
        <taxon>Bacteria</taxon>
        <taxon>Bacillati</taxon>
        <taxon>Bacillota</taxon>
        <taxon>Clostridia</taxon>
        <taxon>Peptostreptococcales</taxon>
        <taxon>Peptostreptococcaceae</taxon>
        <taxon>Peptacetobacter</taxon>
    </lineage>
</organism>
<evidence type="ECO:0000259" key="2">
    <source>
        <dbReference type="SMART" id="SM00278"/>
    </source>
</evidence>
<protein>
    <submittedName>
        <fullName evidence="3">ComE operon protein 1</fullName>
    </submittedName>
</protein>
<gene>
    <name evidence="3" type="primary">comEA</name>
    <name evidence="3" type="ORF">CLOHIR_02019</name>
</gene>
<dbReference type="PANTHER" id="PTHR21180">
    <property type="entry name" value="ENDONUCLEASE/EXONUCLEASE/PHOSPHATASE FAMILY DOMAIN-CONTAINING PROTEIN 1"/>
    <property type="match status" value="1"/>
</dbReference>
<dbReference type="HOGENOM" id="CLU_052011_1_2_9"/>
<dbReference type="GO" id="GO:0015628">
    <property type="term" value="P:protein secretion by the type II secretion system"/>
    <property type="evidence" value="ECO:0007669"/>
    <property type="project" value="TreeGrafter"/>
</dbReference>
<dbReference type="AlphaFoldDB" id="B6G1L2"/>
<dbReference type="Gene3D" id="3.10.560.10">
    <property type="entry name" value="Outer membrane lipoprotein wza domain like"/>
    <property type="match status" value="1"/>
</dbReference>
<feature type="compositionally biased region" description="Low complexity" evidence="1">
    <location>
        <begin position="55"/>
        <end position="71"/>
    </location>
</feature>
<dbReference type="EMBL" id="ABWP01000075">
    <property type="protein sequence ID" value="EEA84320.1"/>
    <property type="molecule type" value="Genomic_DNA"/>
</dbReference>
<dbReference type="Gene3D" id="1.10.150.280">
    <property type="entry name" value="AF1531-like domain"/>
    <property type="match status" value="1"/>
</dbReference>
<dbReference type="InterPro" id="IPR054765">
    <property type="entry name" value="SLBB_dom"/>
</dbReference>
<accession>B6G1L2</accession>
<dbReference type="Pfam" id="PF12836">
    <property type="entry name" value="HHH_3"/>
    <property type="match status" value="1"/>
</dbReference>
<name>B6G1L2_PEPHT</name>
<dbReference type="NCBIfam" id="TIGR00426">
    <property type="entry name" value="competence protein ComEA helix-hairpin-helix repeat region"/>
    <property type="match status" value="1"/>
</dbReference>
<dbReference type="InterPro" id="IPR051675">
    <property type="entry name" value="Endo/Exo/Phosphatase_dom_1"/>
</dbReference>
<comment type="caution">
    <text evidence="3">The sequence shown here is derived from an EMBL/GenBank/DDBJ whole genome shotgun (WGS) entry which is preliminary data.</text>
</comment>
<feature type="domain" description="Helix-hairpin-helix DNA-binding motif class 1" evidence="2">
    <location>
        <begin position="171"/>
        <end position="190"/>
    </location>
</feature>
<evidence type="ECO:0000313" key="3">
    <source>
        <dbReference type="EMBL" id="EEA84320.1"/>
    </source>
</evidence>
<keyword evidence="4" id="KW-1185">Reference proteome</keyword>
<feature type="compositionally biased region" description="Low complexity" evidence="1">
    <location>
        <begin position="141"/>
        <end position="154"/>
    </location>
</feature>